<feature type="region of interest" description="Disordered" evidence="1">
    <location>
        <begin position="491"/>
        <end position="522"/>
    </location>
</feature>
<evidence type="ECO:0000313" key="3">
    <source>
        <dbReference type="EMBL" id="CAE7938139.1"/>
    </source>
</evidence>
<sequence length="1164" mass="129580">MTSEPFRESGCGHCLGVLMLLYGLFNTYLFIKFTPVYTATSCGDQTALLKKFEVGDSIHVGVEIHVLCSNPNPYDVKILNDTPGHVYVGKDRGTNVGVLTLLEGSTLPSEGQGTIKVYMDSRISKDSSGTLAEQFLGKGEIPIYLELKFNVGVDVSFGLQHFGTTAPFDKKCGMNIGGMFERSQNKLGPMLCRGSFDELGDLPHLGEAVPGEMSFSAAQMDPDRVQMGERLKNIGILGVGGFCYLLGFFMTYTWFQKLWAVCQSGPALQRASSRTVSRDGLTSSCIRARSGNLLETEQPEQMPWHRGLLGGLGKDRHRPKRSQLDERSKLISLLSCGMIKWTRGMDGGQPTLLYECSRSLREGQAAVGVAVPASGEVNLDCRHEVKIADFGLSKCLRRVGEQEAGMTACGTLDYLAPEALRDDMPVLFRKTWRSMRARPGLRRLANHIIKSVAKGHGRRVILDARDDEIVRMKSEMHEMMRIQQQGLEMLKVDNDDKEKNSKNQKKKHKKSKRDDSSPSSIDNKALTKLLMKVITNTKEDKDATSKRILEPEPLEPLLQSKTDGIEPVWQDEVTVPEDEAAPEEVDCCDDDDMGIPSGHNEGTLASEDVSEEVWYSVEEFPDFPAGHWYMTDKARFSLTKTMTIYLRFYRGGGAIQTATKPDDLICSQRVASALLLAKFPPNRTVLTLSRSDSIHWGRAVRRGPGGHSNDERSQRQAKPGTVTFSAIKAIEVVKYSCKASATKMSGGESKCSSGFAQRAGAIHNAFHVFGEEWEPSLSEYPAVGLTAYRHPNWGSMPKIGYRATFWSNFPSLVADGLLRGGVTLGGAEVEFAIDLQLTCLEGCRIFETKNDVPKTLDWLSSRFLIKAYLERDETGPVFNADLADRAVEGVFNVDGCIIQFEHNSSLDGALAEWCSSAAASFSVRVMFFTSLSLRICGQKPCQGGSNVGLMYLAPRSPRSSLNARLREHTREEHDQKQSVAATLKATCKKAVAKTAERRHADMPTQLANEPFIAFNFMSKRMTLRSIDEIEMFAREVRPRIDPFTILTQEVQPLTWTVREIMASNNTATRFSVERKRSWLSETLGPAWSIAYRSTDAIQRNQGWAHSKVKAGQRHLQCRHAPFPPQLQVPRRPANTDVNWEYQNACGEAIAQQFEHLRDTFYKVL</sequence>
<keyword evidence="4" id="KW-1185">Reference proteome</keyword>
<feature type="transmembrane region" description="Helical" evidence="2">
    <location>
        <begin position="234"/>
        <end position="255"/>
    </location>
</feature>
<dbReference type="OrthoDB" id="446579at2759"/>
<proteinExistence type="predicted"/>
<feature type="compositionally biased region" description="Basic and acidic residues" evidence="1">
    <location>
        <begin position="491"/>
        <end position="501"/>
    </location>
</feature>
<keyword evidence="2" id="KW-1133">Transmembrane helix</keyword>
<gene>
    <name evidence="3" type="primary">NEK1</name>
    <name evidence="3" type="ORF">SNEC2469_LOCUS33037</name>
</gene>
<name>A0A813C2N4_9DINO</name>
<evidence type="ECO:0000256" key="1">
    <source>
        <dbReference type="SAM" id="MobiDB-lite"/>
    </source>
</evidence>
<feature type="compositionally biased region" description="Basic residues" evidence="1">
    <location>
        <begin position="502"/>
        <end position="511"/>
    </location>
</feature>
<evidence type="ECO:0000256" key="2">
    <source>
        <dbReference type="SAM" id="Phobius"/>
    </source>
</evidence>
<comment type="caution">
    <text evidence="3">The sequence shown here is derived from an EMBL/GenBank/DDBJ whole genome shotgun (WGS) entry which is preliminary data.</text>
</comment>
<protein>
    <submittedName>
        <fullName evidence="3">NEK1 protein</fullName>
    </submittedName>
</protein>
<evidence type="ECO:0000313" key="4">
    <source>
        <dbReference type="Proteomes" id="UP000601435"/>
    </source>
</evidence>
<feature type="region of interest" description="Disordered" evidence="1">
    <location>
        <begin position="698"/>
        <end position="719"/>
    </location>
</feature>
<organism evidence="3 4">
    <name type="scientific">Symbiodinium necroappetens</name>
    <dbReference type="NCBI Taxonomy" id="1628268"/>
    <lineage>
        <taxon>Eukaryota</taxon>
        <taxon>Sar</taxon>
        <taxon>Alveolata</taxon>
        <taxon>Dinophyceae</taxon>
        <taxon>Suessiales</taxon>
        <taxon>Symbiodiniaceae</taxon>
        <taxon>Symbiodinium</taxon>
    </lineage>
</organism>
<dbReference type="AlphaFoldDB" id="A0A813C2N4"/>
<dbReference type="Proteomes" id="UP000601435">
    <property type="component" value="Unassembled WGS sequence"/>
</dbReference>
<dbReference type="InterPro" id="IPR011009">
    <property type="entry name" value="Kinase-like_dom_sf"/>
</dbReference>
<accession>A0A813C2N4</accession>
<feature type="transmembrane region" description="Helical" evidence="2">
    <location>
        <begin position="12"/>
        <end position="31"/>
    </location>
</feature>
<dbReference type="SUPFAM" id="SSF56112">
    <property type="entry name" value="Protein kinase-like (PK-like)"/>
    <property type="match status" value="1"/>
</dbReference>
<dbReference type="Gene3D" id="1.10.510.10">
    <property type="entry name" value="Transferase(Phosphotransferase) domain 1"/>
    <property type="match status" value="1"/>
</dbReference>
<dbReference type="EMBL" id="CAJNJA010085619">
    <property type="protein sequence ID" value="CAE7938139.1"/>
    <property type="molecule type" value="Genomic_DNA"/>
</dbReference>
<keyword evidence="2" id="KW-0812">Transmembrane</keyword>
<keyword evidence="2" id="KW-0472">Membrane</keyword>
<reference evidence="3" key="1">
    <citation type="submission" date="2021-02" db="EMBL/GenBank/DDBJ databases">
        <authorList>
            <person name="Dougan E. K."/>
            <person name="Rhodes N."/>
            <person name="Thang M."/>
            <person name="Chan C."/>
        </authorList>
    </citation>
    <scope>NUCLEOTIDE SEQUENCE</scope>
</reference>